<dbReference type="OrthoDB" id="6437729at2759"/>
<evidence type="ECO:0000313" key="4">
    <source>
        <dbReference type="Proteomes" id="UP000499080"/>
    </source>
</evidence>
<gene>
    <name evidence="3" type="ORF">AVEN_147470_1</name>
</gene>
<feature type="region of interest" description="Disordered" evidence="1">
    <location>
        <begin position="1"/>
        <end position="57"/>
    </location>
</feature>
<feature type="compositionally biased region" description="Basic and acidic residues" evidence="1">
    <location>
        <begin position="21"/>
        <end position="31"/>
    </location>
</feature>
<dbReference type="Pfam" id="PF07530">
    <property type="entry name" value="PRE_C2HC"/>
    <property type="match status" value="1"/>
</dbReference>
<evidence type="ECO:0000313" key="3">
    <source>
        <dbReference type="EMBL" id="GBN53601.1"/>
    </source>
</evidence>
<feature type="domain" description="Pre-C2HC" evidence="2">
    <location>
        <begin position="145"/>
        <end position="205"/>
    </location>
</feature>
<dbReference type="InterPro" id="IPR006579">
    <property type="entry name" value="Pre_C2HC_dom"/>
</dbReference>
<organism evidence="3 4">
    <name type="scientific">Araneus ventricosus</name>
    <name type="common">Orbweaver spider</name>
    <name type="synonym">Epeira ventricosa</name>
    <dbReference type="NCBI Taxonomy" id="182803"/>
    <lineage>
        <taxon>Eukaryota</taxon>
        <taxon>Metazoa</taxon>
        <taxon>Ecdysozoa</taxon>
        <taxon>Arthropoda</taxon>
        <taxon>Chelicerata</taxon>
        <taxon>Arachnida</taxon>
        <taxon>Araneae</taxon>
        <taxon>Araneomorphae</taxon>
        <taxon>Entelegynae</taxon>
        <taxon>Araneoidea</taxon>
        <taxon>Araneidae</taxon>
        <taxon>Araneus</taxon>
    </lineage>
</organism>
<protein>
    <recommendedName>
        <fullName evidence="2">Pre-C2HC domain-containing protein</fullName>
    </recommendedName>
</protein>
<evidence type="ECO:0000259" key="2">
    <source>
        <dbReference type="Pfam" id="PF07530"/>
    </source>
</evidence>
<reference evidence="3 4" key="1">
    <citation type="journal article" date="2019" name="Sci. Rep.">
        <title>Orb-weaving spider Araneus ventricosus genome elucidates the spidroin gene catalogue.</title>
        <authorList>
            <person name="Kono N."/>
            <person name="Nakamura H."/>
            <person name="Ohtoshi R."/>
            <person name="Moran D.A.P."/>
            <person name="Shinohara A."/>
            <person name="Yoshida Y."/>
            <person name="Fujiwara M."/>
            <person name="Mori M."/>
            <person name="Tomita M."/>
            <person name="Arakawa K."/>
        </authorList>
    </citation>
    <scope>NUCLEOTIDE SEQUENCE [LARGE SCALE GENOMIC DNA]</scope>
</reference>
<feature type="non-terminal residue" evidence="3">
    <location>
        <position position="1"/>
    </location>
</feature>
<evidence type="ECO:0000256" key="1">
    <source>
        <dbReference type="SAM" id="MobiDB-lite"/>
    </source>
</evidence>
<comment type="caution">
    <text evidence="3">The sequence shown here is derived from an EMBL/GenBank/DDBJ whole genome shotgun (WGS) entry which is preliminary data.</text>
</comment>
<dbReference type="EMBL" id="BGPR01011916">
    <property type="protein sequence ID" value="GBN53601.1"/>
    <property type="molecule type" value="Genomic_DNA"/>
</dbReference>
<feature type="compositionally biased region" description="Polar residues" evidence="1">
    <location>
        <begin position="32"/>
        <end position="45"/>
    </location>
</feature>
<accession>A0A4Y2PQX7</accession>
<name>A0A4Y2PQX7_ARAVE</name>
<sequence length="254" mass="28494">TKSTDQGPANDESNCENESEASVKRLSEKTKSTVSLPEETSTSHEMTCLTDNHDPNDAEKVVIPADGPPPIMMKRSLNFEADLRLINEKFGEIRTKKTGIFTKLLPETDDTHQEIIAFLTANNLEYLTPKRIKVVITGLPCDMRTQQIEEALIERDLDVKKVVQLTEYLTGKPLSLFQVVLPNSERNKNIFNLTDLLNLNISVERIGEGRLRIRTIKCGIEHSQEKGTVKSEADVSKCVNCGETGKDVSWHSDR</sequence>
<dbReference type="AlphaFoldDB" id="A0A4Y2PQX7"/>
<keyword evidence="4" id="KW-1185">Reference proteome</keyword>
<dbReference type="Proteomes" id="UP000499080">
    <property type="component" value="Unassembled WGS sequence"/>
</dbReference>
<proteinExistence type="predicted"/>